<protein>
    <recommendedName>
        <fullName evidence="2">Kazal-like domain-containing protein</fullName>
    </recommendedName>
</protein>
<sequence length="75" mass="8631">MKLVFYLLSIVMFLLSVLCDKPPSGCGQTSCPHYYRPVCATNGRIRRTFTNQCAVRTFNECSHEEKFNILRKGHC</sequence>
<feature type="domain" description="Kazal-like" evidence="2">
    <location>
        <begin position="13"/>
        <end position="75"/>
    </location>
</feature>
<keyword evidence="1" id="KW-0732">Signal</keyword>
<dbReference type="SMART" id="SM00280">
    <property type="entry name" value="KAZAL"/>
    <property type="match status" value="1"/>
</dbReference>
<evidence type="ECO:0000256" key="1">
    <source>
        <dbReference type="SAM" id="SignalP"/>
    </source>
</evidence>
<evidence type="ECO:0000259" key="2">
    <source>
        <dbReference type="PROSITE" id="PS51465"/>
    </source>
</evidence>
<proteinExistence type="predicted"/>
<evidence type="ECO:0000313" key="3">
    <source>
        <dbReference type="EMBL" id="KAG5677649.1"/>
    </source>
</evidence>
<comment type="caution">
    <text evidence="3">The sequence shown here is derived from an EMBL/GenBank/DDBJ whole genome shotgun (WGS) entry which is preliminary data.</text>
</comment>
<dbReference type="EMBL" id="JADBJN010000002">
    <property type="protein sequence ID" value="KAG5677649.1"/>
    <property type="molecule type" value="Genomic_DNA"/>
</dbReference>
<dbReference type="Gene3D" id="3.30.60.30">
    <property type="match status" value="1"/>
</dbReference>
<reference evidence="3" key="1">
    <citation type="submission" date="2021-03" db="EMBL/GenBank/DDBJ databases">
        <title>Chromosome level genome of the anhydrobiotic midge Polypedilum vanderplanki.</title>
        <authorList>
            <person name="Yoshida Y."/>
            <person name="Kikawada T."/>
            <person name="Gusev O."/>
        </authorList>
    </citation>
    <scope>NUCLEOTIDE SEQUENCE</scope>
    <source>
        <strain evidence="3">NIAS01</strain>
        <tissue evidence="3">Whole body or cell culture</tissue>
    </source>
</reference>
<dbReference type="AlphaFoldDB" id="A0A9J6C6D3"/>
<dbReference type="PROSITE" id="PS51465">
    <property type="entry name" value="KAZAL_2"/>
    <property type="match status" value="1"/>
</dbReference>
<dbReference type="InterPro" id="IPR036058">
    <property type="entry name" value="Kazal_dom_sf"/>
</dbReference>
<name>A0A9J6C6D3_POLVA</name>
<dbReference type="CDD" id="cd00104">
    <property type="entry name" value="KAZAL_FS"/>
    <property type="match status" value="1"/>
</dbReference>
<feature type="chain" id="PRO_5039905000" description="Kazal-like domain-containing protein" evidence="1">
    <location>
        <begin position="20"/>
        <end position="75"/>
    </location>
</feature>
<dbReference type="SUPFAM" id="SSF100895">
    <property type="entry name" value="Kazal-type serine protease inhibitors"/>
    <property type="match status" value="1"/>
</dbReference>
<organism evidence="3 4">
    <name type="scientific">Polypedilum vanderplanki</name>
    <name type="common">Sleeping chironomid midge</name>
    <dbReference type="NCBI Taxonomy" id="319348"/>
    <lineage>
        <taxon>Eukaryota</taxon>
        <taxon>Metazoa</taxon>
        <taxon>Ecdysozoa</taxon>
        <taxon>Arthropoda</taxon>
        <taxon>Hexapoda</taxon>
        <taxon>Insecta</taxon>
        <taxon>Pterygota</taxon>
        <taxon>Neoptera</taxon>
        <taxon>Endopterygota</taxon>
        <taxon>Diptera</taxon>
        <taxon>Nematocera</taxon>
        <taxon>Chironomoidea</taxon>
        <taxon>Chironomidae</taxon>
        <taxon>Chironominae</taxon>
        <taxon>Polypedilum</taxon>
        <taxon>Polypedilum</taxon>
    </lineage>
</organism>
<accession>A0A9J6C6D3</accession>
<keyword evidence="4" id="KW-1185">Reference proteome</keyword>
<dbReference type="InterPro" id="IPR002350">
    <property type="entry name" value="Kazal_dom"/>
</dbReference>
<dbReference type="Pfam" id="PF07648">
    <property type="entry name" value="Kazal_2"/>
    <property type="match status" value="1"/>
</dbReference>
<gene>
    <name evidence="3" type="ORF">PVAND_007389</name>
</gene>
<evidence type="ECO:0000313" key="4">
    <source>
        <dbReference type="Proteomes" id="UP001107558"/>
    </source>
</evidence>
<feature type="signal peptide" evidence="1">
    <location>
        <begin position="1"/>
        <end position="19"/>
    </location>
</feature>
<dbReference type="Proteomes" id="UP001107558">
    <property type="component" value="Chromosome 2"/>
</dbReference>
<dbReference type="OrthoDB" id="126772at2759"/>